<evidence type="ECO:0000313" key="2">
    <source>
        <dbReference type="EMBL" id="OWZ22312.1"/>
    </source>
</evidence>
<proteinExistence type="predicted"/>
<gene>
    <name evidence="2" type="ORF">PHMEG_0003004</name>
</gene>
<feature type="compositionally biased region" description="Basic and acidic residues" evidence="1">
    <location>
        <begin position="163"/>
        <end position="175"/>
    </location>
</feature>
<reference evidence="3" key="1">
    <citation type="submission" date="2017-03" db="EMBL/GenBank/DDBJ databases">
        <title>Phytopthora megakarya and P. palmivora, two closely related causual agents of cacao black pod achieved similar genome size and gene model numbers by different mechanisms.</title>
        <authorList>
            <person name="Ali S."/>
            <person name="Shao J."/>
            <person name="Larry D.J."/>
            <person name="Kronmiller B."/>
            <person name="Shen D."/>
            <person name="Strem M.D."/>
            <person name="Melnick R.L."/>
            <person name="Guiltinan M.J."/>
            <person name="Tyler B.M."/>
            <person name="Meinhardt L.W."/>
            <person name="Bailey B.A."/>
        </authorList>
    </citation>
    <scope>NUCLEOTIDE SEQUENCE [LARGE SCALE GENOMIC DNA]</scope>
    <source>
        <strain evidence="3">zdho120</strain>
    </source>
</reference>
<sequence length="290" mass="32902">MQENSSISAQNTTVATTTDSTSPVRTTANEAIKKSSSDKLLASLTRDREGLIKQLARNEKAMDEFHRGIERSPLMDRNELIRELLLMEYRIGNLEIDKMHLQTLHDLQRDAGHSSNSKLENQYENNDEPELQLTSCSEAEQDLNFHLPTPVASERSQPHISHHTSDRVHLPEIKQNKPRGGFLEELREHLYSKSRSHRERTVIASPVSYHKHWGLHLNNASLPYIRLKKKNPVPLYVEPTTPGSLAAVIALGKTPSTTSLAEPYLKSLKNRQKSSRTKKGKLRKNVLSLQ</sequence>
<keyword evidence="3" id="KW-1185">Reference proteome</keyword>
<evidence type="ECO:0000256" key="1">
    <source>
        <dbReference type="SAM" id="MobiDB-lite"/>
    </source>
</evidence>
<feature type="region of interest" description="Disordered" evidence="1">
    <location>
        <begin position="1"/>
        <end position="36"/>
    </location>
</feature>
<dbReference type="EMBL" id="NBNE01000146">
    <property type="protein sequence ID" value="OWZ22312.1"/>
    <property type="molecule type" value="Genomic_DNA"/>
</dbReference>
<feature type="region of interest" description="Disordered" evidence="1">
    <location>
        <begin position="270"/>
        <end position="290"/>
    </location>
</feature>
<organism evidence="2 3">
    <name type="scientific">Phytophthora megakarya</name>
    <dbReference type="NCBI Taxonomy" id="4795"/>
    <lineage>
        <taxon>Eukaryota</taxon>
        <taxon>Sar</taxon>
        <taxon>Stramenopiles</taxon>
        <taxon>Oomycota</taxon>
        <taxon>Peronosporomycetes</taxon>
        <taxon>Peronosporales</taxon>
        <taxon>Peronosporaceae</taxon>
        <taxon>Phytophthora</taxon>
    </lineage>
</organism>
<protein>
    <submittedName>
        <fullName evidence="2">Uncharacterized protein</fullName>
    </submittedName>
</protein>
<dbReference type="OrthoDB" id="125909at2759"/>
<accession>A0A225WXT5</accession>
<feature type="region of interest" description="Disordered" evidence="1">
    <location>
        <begin position="153"/>
        <end position="177"/>
    </location>
</feature>
<evidence type="ECO:0000313" key="3">
    <source>
        <dbReference type="Proteomes" id="UP000198211"/>
    </source>
</evidence>
<dbReference type="Proteomes" id="UP000198211">
    <property type="component" value="Unassembled WGS sequence"/>
</dbReference>
<comment type="caution">
    <text evidence="2">The sequence shown here is derived from an EMBL/GenBank/DDBJ whole genome shotgun (WGS) entry which is preliminary data.</text>
</comment>
<feature type="compositionally biased region" description="Basic residues" evidence="1">
    <location>
        <begin position="270"/>
        <end position="284"/>
    </location>
</feature>
<dbReference type="AlphaFoldDB" id="A0A225WXT5"/>
<feature type="compositionally biased region" description="Low complexity" evidence="1">
    <location>
        <begin position="12"/>
        <end position="27"/>
    </location>
</feature>
<feature type="compositionally biased region" description="Polar residues" evidence="1">
    <location>
        <begin position="1"/>
        <end position="11"/>
    </location>
</feature>
<name>A0A225WXT5_9STRA</name>